<evidence type="ECO:0000313" key="7">
    <source>
        <dbReference type="Proteomes" id="UP001150569"/>
    </source>
</evidence>
<dbReference type="Pfam" id="PF00338">
    <property type="entry name" value="Ribosomal_S10"/>
    <property type="match status" value="1"/>
</dbReference>
<dbReference type="Gene3D" id="3.30.70.600">
    <property type="entry name" value="Ribosomal protein S10 domain"/>
    <property type="match status" value="1"/>
</dbReference>
<dbReference type="GO" id="GO:0003735">
    <property type="term" value="F:structural constituent of ribosome"/>
    <property type="evidence" value="ECO:0007669"/>
    <property type="project" value="InterPro"/>
</dbReference>
<feature type="compositionally biased region" description="Basic and acidic residues" evidence="4">
    <location>
        <begin position="1"/>
        <end position="20"/>
    </location>
</feature>
<dbReference type="Proteomes" id="UP001150569">
    <property type="component" value="Unassembled WGS sequence"/>
</dbReference>
<feature type="domain" description="Small ribosomal subunit protein uS10" evidence="5">
    <location>
        <begin position="41"/>
        <end position="138"/>
    </location>
</feature>
<accession>A0A9W8AHY3</accession>
<keyword evidence="2 6" id="KW-0689">Ribosomal protein</keyword>
<evidence type="ECO:0000259" key="5">
    <source>
        <dbReference type="SMART" id="SM01403"/>
    </source>
</evidence>
<dbReference type="AlphaFoldDB" id="A0A9W8AHY3"/>
<keyword evidence="6" id="KW-0436">Ligase</keyword>
<comment type="similarity">
    <text evidence="1">Belongs to the universal ribosomal protein uS10 family.</text>
</comment>
<feature type="region of interest" description="Disordered" evidence="4">
    <location>
        <begin position="166"/>
        <end position="190"/>
    </location>
</feature>
<comment type="caution">
    <text evidence="6">The sequence shown here is derived from an EMBL/GenBank/DDBJ whole genome shotgun (WGS) entry which is preliminary data.</text>
</comment>
<dbReference type="EMBL" id="JANBPT010000094">
    <property type="protein sequence ID" value="KAJ1927971.1"/>
    <property type="molecule type" value="Genomic_DNA"/>
</dbReference>
<dbReference type="GO" id="GO:1990904">
    <property type="term" value="C:ribonucleoprotein complex"/>
    <property type="evidence" value="ECO:0007669"/>
    <property type="project" value="UniProtKB-KW"/>
</dbReference>
<evidence type="ECO:0000256" key="3">
    <source>
        <dbReference type="ARBA" id="ARBA00023274"/>
    </source>
</evidence>
<evidence type="ECO:0000256" key="1">
    <source>
        <dbReference type="ARBA" id="ARBA00007102"/>
    </source>
</evidence>
<evidence type="ECO:0000256" key="4">
    <source>
        <dbReference type="SAM" id="MobiDB-lite"/>
    </source>
</evidence>
<dbReference type="OrthoDB" id="366214at2759"/>
<dbReference type="GO" id="GO:0004830">
    <property type="term" value="F:tryptophan-tRNA ligase activity"/>
    <property type="evidence" value="ECO:0007669"/>
    <property type="project" value="UniProtKB-EC"/>
</dbReference>
<gene>
    <name evidence="6" type="primary">RSM10_1</name>
    <name evidence="6" type="ORF">IWQ60_002477</name>
</gene>
<reference evidence="6" key="1">
    <citation type="submission" date="2022-07" db="EMBL/GenBank/DDBJ databases">
        <title>Phylogenomic reconstructions and comparative analyses of Kickxellomycotina fungi.</title>
        <authorList>
            <person name="Reynolds N.K."/>
            <person name="Stajich J.E."/>
            <person name="Barry K."/>
            <person name="Grigoriev I.V."/>
            <person name="Crous P."/>
            <person name="Smith M.E."/>
        </authorList>
    </citation>
    <scope>NUCLEOTIDE SEQUENCE</scope>
    <source>
        <strain evidence="6">RSA 861</strain>
    </source>
</reference>
<dbReference type="InterPro" id="IPR001848">
    <property type="entry name" value="Ribosomal_uS10"/>
</dbReference>
<keyword evidence="3" id="KW-0687">Ribonucleoprotein</keyword>
<name>A0A9W8AHY3_9FUNG</name>
<dbReference type="InterPro" id="IPR027486">
    <property type="entry name" value="Ribosomal_uS10_dom"/>
</dbReference>
<dbReference type="EC" id="6.1.1.2" evidence="6"/>
<organism evidence="6 7">
    <name type="scientific">Tieghemiomyces parasiticus</name>
    <dbReference type="NCBI Taxonomy" id="78921"/>
    <lineage>
        <taxon>Eukaryota</taxon>
        <taxon>Fungi</taxon>
        <taxon>Fungi incertae sedis</taxon>
        <taxon>Zoopagomycota</taxon>
        <taxon>Kickxellomycotina</taxon>
        <taxon>Dimargaritomycetes</taxon>
        <taxon>Dimargaritales</taxon>
        <taxon>Dimargaritaceae</taxon>
        <taxon>Tieghemiomyces</taxon>
    </lineage>
</organism>
<dbReference type="SUPFAM" id="SSF54999">
    <property type="entry name" value="Ribosomal protein S10"/>
    <property type="match status" value="1"/>
</dbReference>
<dbReference type="SMART" id="SM01403">
    <property type="entry name" value="Ribosomal_S10"/>
    <property type="match status" value="1"/>
</dbReference>
<sequence length="253" mass="28576">MDRVLRLNKPKEPETRERRPPSRMLNPARKVASTDNIVACNLHFESFSDHRVEFYLDFLRKVAEVMRIPCSGTIGLPTHVQRWTVNKSPFVHKGAQENFARLRVKRMLQIKDTHPDTLRAFLAYIEDNMPAGVSMRTHQFEYQTLQDASREAEEVKAAAIKRDAQALQHALTDPKSKAAQANPLQQASPRDVRAIAEQLVAQMRKNPTSDIDQVAREIIRSVRPDAVPPVPAAPQAPKAVKEPSTKAAPTKRK</sequence>
<evidence type="ECO:0000313" key="6">
    <source>
        <dbReference type="EMBL" id="KAJ1927971.1"/>
    </source>
</evidence>
<feature type="region of interest" description="Disordered" evidence="4">
    <location>
        <begin position="1"/>
        <end position="25"/>
    </location>
</feature>
<dbReference type="InterPro" id="IPR036838">
    <property type="entry name" value="Ribosomal_uS10_dom_sf"/>
</dbReference>
<evidence type="ECO:0000256" key="2">
    <source>
        <dbReference type="ARBA" id="ARBA00022980"/>
    </source>
</evidence>
<proteinExistence type="inferred from homology"/>
<dbReference type="GO" id="GO:0005840">
    <property type="term" value="C:ribosome"/>
    <property type="evidence" value="ECO:0007669"/>
    <property type="project" value="UniProtKB-KW"/>
</dbReference>
<dbReference type="GO" id="GO:0006412">
    <property type="term" value="P:translation"/>
    <property type="evidence" value="ECO:0007669"/>
    <property type="project" value="InterPro"/>
</dbReference>
<dbReference type="PANTHER" id="PTHR11700">
    <property type="entry name" value="30S RIBOSOMAL PROTEIN S10 FAMILY MEMBER"/>
    <property type="match status" value="1"/>
</dbReference>
<dbReference type="HAMAP" id="MF_00508">
    <property type="entry name" value="Ribosomal_uS10"/>
    <property type="match status" value="1"/>
</dbReference>
<keyword evidence="7" id="KW-1185">Reference proteome</keyword>
<feature type="region of interest" description="Disordered" evidence="4">
    <location>
        <begin position="222"/>
        <end position="253"/>
    </location>
</feature>
<protein>
    <submittedName>
        <fullName evidence="6">Mitochondrial 37S ribosomal protein rsm10</fullName>
        <ecNumber evidence="6">6.1.1.2</ecNumber>
    </submittedName>
</protein>